<reference evidence="1 2" key="1">
    <citation type="submission" date="2021-03" db="EMBL/GenBank/DDBJ databases">
        <title>Genomic Encyclopedia of Type Strains, Phase IV (KMG-IV): sequencing the most valuable type-strain genomes for metagenomic binning, comparative biology and taxonomic classification.</title>
        <authorList>
            <person name="Goeker M."/>
        </authorList>
    </citation>
    <scope>NUCLEOTIDE SEQUENCE [LARGE SCALE GENOMIC DNA]</scope>
    <source>
        <strain evidence="1 2">DSM 21600</strain>
    </source>
</reference>
<gene>
    <name evidence="1" type="ORF">J2Z17_002544</name>
</gene>
<evidence type="ECO:0008006" key="3">
    <source>
        <dbReference type="Google" id="ProtNLM"/>
    </source>
</evidence>
<dbReference type="SUPFAM" id="SSF51316">
    <property type="entry name" value="Mss4-like"/>
    <property type="match status" value="1"/>
</dbReference>
<accession>A0ABS4DZI1</accession>
<dbReference type="InterPro" id="IPR011057">
    <property type="entry name" value="Mss4-like_sf"/>
</dbReference>
<evidence type="ECO:0000313" key="2">
    <source>
        <dbReference type="Proteomes" id="UP000759443"/>
    </source>
</evidence>
<dbReference type="EMBL" id="JAGGJU010000006">
    <property type="protein sequence ID" value="MBP1851101.1"/>
    <property type="molecule type" value="Genomic_DNA"/>
</dbReference>
<sequence length="90" mass="10220">MTSFFTVRADDAELAGASLAFYQSSPRHRRGFCSHCGSPMSYESENRPGELDLYLVTLDDPSGVRVTAHDHWEERVSWLDIVDDLEKREG</sequence>
<protein>
    <recommendedName>
        <fullName evidence="3">GFA family protein</fullName>
    </recommendedName>
</protein>
<organism evidence="1 2">
    <name type="scientific">Rhizobium halophytocola</name>
    <dbReference type="NCBI Taxonomy" id="735519"/>
    <lineage>
        <taxon>Bacteria</taxon>
        <taxon>Pseudomonadati</taxon>
        <taxon>Pseudomonadota</taxon>
        <taxon>Alphaproteobacteria</taxon>
        <taxon>Hyphomicrobiales</taxon>
        <taxon>Rhizobiaceae</taxon>
        <taxon>Rhizobium/Agrobacterium group</taxon>
        <taxon>Rhizobium</taxon>
    </lineage>
</organism>
<evidence type="ECO:0000313" key="1">
    <source>
        <dbReference type="EMBL" id="MBP1851101.1"/>
    </source>
</evidence>
<dbReference type="Proteomes" id="UP000759443">
    <property type="component" value="Unassembled WGS sequence"/>
</dbReference>
<proteinExistence type="predicted"/>
<dbReference type="Gene3D" id="3.90.1590.10">
    <property type="entry name" value="glutathione-dependent formaldehyde- activating enzyme (gfa)"/>
    <property type="match status" value="1"/>
</dbReference>
<comment type="caution">
    <text evidence="1">The sequence shown here is derived from an EMBL/GenBank/DDBJ whole genome shotgun (WGS) entry which is preliminary data.</text>
</comment>
<name>A0ABS4DZI1_9HYPH</name>
<keyword evidence="2" id="KW-1185">Reference proteome</keyword>